<dbReference type="Proteomes" id="UP000263900">
    <property type="component" value="Chromosome"/>
</dbReference>
<evidence type="ECO:0000313" key="3">
    <source>
        <dbReference type="EMBL" id="AXY72866.1"/>
    </source>
</evidence>
<feature type="domain" description="PRC-barrel" evidence="2">
    <location>
        <begin position="31"/>
        <end position="104"/>
    </location>
</feature>
<reference evidence="3 4" key="1">
    <citation type="submission" date="2018-09" db="EMBL/GenBank/DDBJ databases">
        <title>Genome sequencing of strain 6GH32-13.</title>
        <authorList>
            <person name="Weon H.-Y."/>
            <person name="Heo J."/>
            <person name="Kwon S.-W."/>
        </authorList>
    </citation>
    <scope>NUCLEOTIDE SEQUENCE [LARGE SCALE GENOMIC DNA]</scope>
    <source>
        <strain evidence="3 4">5GH32-13</strain>
    </source>
</reference>
<dbReference type="EMBL" id="CP032157">
    <property type="protein sequence ID" value="AXY72866.1"/>
    <property type="molecule type" value="Genomic_DNA"/>
</dbReference>
<proteinExistence type="predicted"/>
<keyword evidence="4" id="KW-1185">Reference proteome</keyword>
<dbReference type="InterPro" id="IPR011033">
    <property type="entry name" value="PRC_barrel-like_sf"/>
</dbReference>
<dbReference type="Pfam" id="PF05239">
    <property type="entry name" value="PRC"/>
    <property type="match status" value="1"/>
</dbReference>
<feature type="region of interest" description="Disordered" evidence="1">
    <location>
        <begin position="1"/>
        <end position="26"/>
    </location>
</feature>
<dbReference type="AlphaFoldDB" id="A0A3B7MIJ3"/>
<evidence type="ECO:0000313" key="4">
    <source>
        <dbReference type="Proteomes" id="UP000263900"/>
    </source>
</evidence>
<dbReference type="KEGG" id="pseg:D3H65_02275"/>
<gene>
    <name evidence="3" type="ORF">D3H65_02275</name>
</gene>
<accession>A0A3B7MIJ3</accession>
<dbReference type="PANTHER" id="PTHR36505">
    <property type="entry name" value="BLR1072 PROTEIN"/>
    <property type="match status" value="1"/>
</dbReference>
<dbReference type="InterPro" id="IPR027275">
    <property type="entry name" value="PRC-brl_dom"/>
</dbReference>
<dbReference type="PANTHER" id="PTHR36505:SF1">
    <property type="entry name" value="BLR1072 PROTEIN"/>
    <property type="match status" value="1"/>
</dbReference>
<organism evidence="3 4">
    <name type="scientific">Paraflavitalea soli</name>
    <dbReference type="NCBI Taxonomy" id="2315862"/>
    <lineage>
        <taxon>Bacteria</taxon>
        <taxon>Pseudomonadati</taxon>
        <taxon>Bacteroidota</taxon>
        <taxon>Chitinophagia</taxon>
        <taxon>Chitinophagales</taxon>
        <taxon>Chitinophagaceae</taxon>
        <taxon>Paraflavitalea</taxon>
    </lineage>
</organism>
<name>A0A3B7MIJ3_9BACT</name>
<evidence type="ECO:0000256" key="1">
    <source>
        <dbReference type="SAM" id="MobiDB-lite"/>
    </source>
</evidence>
<dbReference type="OrthoDB" id="286778at2"/>
<protein>
    <submittedName>
        <fullName evidence="3">PRC-barrel domain containing protein</fullName>
    </submittedName>
</protein>
<dbReference type="SUPFAM" id="SSF50346">
    <property type="entry name" value="PRC-barrel domain"/>
    <property type="match status" value="1"/>
</dbReference>
<dbReference type="RefSeq" id="WP_119048704.1">
    <property type="nucleotide sequence ID" value="NZ_CP032157.1"/>
</dbReference>
<sequence length="143" mass="16295">MATYDKQYEADNQTGINHEGPDANNPVKRLTARSITGDKVENPNGDDLGKIEDLMINIDTGEVEYVVMESGAFLGLGGKLFAIPFKELRLNPAKEVFVLNRDKEYLKESPGFDKDHWPDTNDHRYFERVTSYYDRTPIPMLPL</sequence>
<dbReference type="Gene3D" id="2.30.30.240">
    <property type="entry name" value="PRC-barrel domain"/>
    <property type="match status" value="1"/>
</dbReference>
<evidence type="ECO:0000259" key="2">
    <source>
        <dbReference type="Pfam" id="PF05239"/>
    </source>
</evidence>